<organism evidence="1 2">
    <name type="scientific">Liparis tanakae</name>
    <name type="common">Tanaka's snailfish</name>
    <dbReference type="NCBI Taxonomy" id="230148"/>
    <lineage>
        <taxon>Eukaryota</taxon>
        <taxon>Metazoa</taxon>
        <taxon>Chordata</taxon>
        <taxon>Craniata</taxon>
        <taxon>Vertebrata</taxon>
        <taxon>Euteleostomi</taxon>
        <taxon>Actinopterygii</taxon>
        <taxon>Neopterygii</taxon>
        <taxon>Teleostei</taxon>
        <taxon>Neoteleostei</taxon>
        <taxon>Acanthomorphata</taxon>
        <taxon>Eupercaria</taxon>
        <taxon>Perciformes</taxon>
        <taxon>Cottioidei</taxon>
        <taxon>Cottales</taxon>
        <taxon>Liparidae</taxon>
        <taxon>Liparis</taxon>
    </lineage>
</organism>
<name>A0A4Z2IEL9_9TELE</name>
<dbReference type="Proteomes" id="UP000314294">
    <property type="component" value="Unassembled WGS sequence"/>
</dbReference>
<proteinExistence type="predicted"/>
<protein>
    <submittedName>
        <fullName evidence="1">Uncharacterized protein</fullName>
    </submittedName>
</protein>
<gene>
    <name evidence="1" type="ORF">EYF80_013864</name>
</gene>
<dbReference type="EMBL" id="SRLO01000098">
    <property type="protein sequence ID" value="TNN75894.1"/>
    <property type="molecule type" value="Genomic_DNA"/>
</dbReference>
<sequence length="84" mass="9549">MEGRDRVWIRTDGFLDEQVTGVHQTGSRHNKEPTSLPPIMVRATCRRHRNLSASQQREGGREVGRRGVKLRGQFGDVATYKMGE</sequence>
<evidence type="ECO:0000313" key="2">
    <source>
        <dbReference type="Proteomes" id="UP000314294"/>
    </source>
</evidence>
<keyword evidence="2" id="KW-1185">Reference proteome</keyword>
<evidence type="ECO:0000313" key="1">
    <source>
        <dbReference type="EMBL" id="TNN75894.1"/>
    </source>
</evidence>
<accession>A0A4Z2IEL9</accession>
<dbReference type="AlphaFoldDB" id="A0A4Z2IEL9"/>
<comment type="caution">
    <text evidence="1">The sequence shown here is derived from an EMBL/GenBank/DDBJ whole genome shotgun (WGS) entry which is preliminary data.</text>
</comment>
<reference evidence="1 2" key="1">
    <citation type="submission" date="2019-03" db="EMBL/GenBank/DDBJ databases">
        <title>First draft genome of Liparis tanakae, snailfish: a comprehensive survey of snailfish specific genes.</title>
        <authorList>
            <person name="Kim W."/>
            <person name="Song I."/>
            <person name="Jeong J.-H."/>
            <person name="Kim D."/>
            <person name="Kim S."/>
            <person name="Ryu S."/>
            <person name="Song J.Y."/>
            <person name="Lee S.K."/>
        </authorList>
    </citation>
    <scope>NUCLEOTIDE SEQUENCE [LARGE SCALE GENOMIC DNA]</scope>
    <source>
        <tissue evidence="1">Muscle</tissue>
    </source>
</reference>